<sequence>MTTDPFHNDREIKFPQLLFNRGFKHSRSPQENHPAGLEAFNLIHHSWIQSRALSKQDGRIEAYGKGSGGDRIRKVGILAENHCIGGGPALFRDTQGGVHPILAGQPLDGISQGAGPHTYRSTYHQGKRSN</sequence>
<dbReference type="AlphaFoldDB" id="Q24XB1"/>
<name>Q24XB1_DESHY</name>
<accession>Q24XB1</accession>
<keyword evidence="3" id="KW-1185">Reference proteome</keyword>
<proteinExistence type="predicted"/>
<dbReference type="EMBL" id="AP008230">
    <property type="protein sequence ID" value="BAE83331.1"/>
    <property type="molecule type" value="Genomic_DNA"/>
</dbReference>
<dbReference type="HOGENOM" id="CLU_1934633_0_0_9"/>
<protein>
    <submittedName>
        <fullName evidence="2">Uncharacterized protein</fullName>
    </submittedName>
</protein>
<feature type="region of interest" description="Disordered" evidence="1">
    <location>
        <begin position="103"/>
        <end position="130"/>
    </location>
</feature>
<dbReference type="Proteomes" id="UP000001946">
    <property type="component" value="Chromosome"/>
</dbReference>
<reference evidence="2 3" key="1">
    <citation type="journal article" date="2006" name="J. Bacteriol.">
        <title>Complete genome sequence of the dehalorespiring bacterium Desulfitobacterium hafniense Y51 and comparison with Dehalococcoides ethenogenes 195.</title>
        <authorList>
            <person name="Nonaka H."/>
            <person name="Keresztes G."/>
            <person name="Shinoda Y."/>
            <person name="Ikenaga Y."/>
            <person name="Abe M."/>
            <person name="Naito K."/>
            <person name="Inatomi K."/>
            <person name="Furukawa K."/>
            <person name="Inui M."/>
            <person name="Yukawa H."/>
        </authorList>
    </citation>
    <scope>NUCLEOTIDE SEQUENCE [LARGE SCALE GENOMIC DNA]</scope>
    <source>
        <strain evidence="2 3">Y51</strain>
    </source>
</reference>
<organism evidence="2 3">
    <name type="scientific">Desulfitobacterium hafniense (strain Y51)</name>
    <dbReference type="NCBI Taxonomy" id="138119"/>
    <lineage>
        <taxon>Bacteria</taxon>
        <taxon>Bacillati</taxon>
        <taxon>Bacillota</taxon>
        <taxon>Clostridia</taxon>
        <taxon>Eubacteriales</taxon>
        <taxon>Desulfitobacteriaceae</taxon>
        <taxon>Desulfitobacterium</taxon>
    </lineage>
</organism>
<gene>
    <name evidence="2" type="ordered locus">DSY1542</name>
</gene>
<dbReference type="KEGG" id="dsy:DSY1542"/>
<evidence type="ECO:0000256" key="1">
    <source>
        <dbReference type="SAM" id="MobiDB-lite"/>
    </source>
</evidence>
<evidence type="ECO:0000313" key="2">
    <source>
        <dbReference type="EMBL" id="BAE83331.1"/>
    </source>
</evidence>
<evidence type="ECO:0000313" key="3">
    <source>
        <dbReference type="Proteomes" id="UP000001946"/>
    </source>
</evidence>